<dbReference type="OrthoDB" id="9797020at2"/>
<evidence type="ECO:0000256" key="1">
    <source>
        <dbReference type="ARBA" id="ARBA00006484"/>
    </source>
</evidence>
<dbReference type="PROSITE" id="PS00061">
    <property type="entry name" value="ADH_SHORT"/>
    <property type="match status" value="1"/>
</dbReference>
<evidence type="ECO:0000313" key="5">
    <source>
        <dbReference type="Proteomes" id="UP000318050"/>
    </source>
</evidence>
<keyword evidence="2" id="KW-0560">Oxidoreductase</keyword>
<dbReference type="Proteomes" id="UP000318050">
    <property type="component" value="Unassembled WGS sequence"/>
</dbReference>
<name>A0A560I1V7_9PROT</name>
<dbReference type="InterPro" id="IPR002347">
    <property type="entry name" value="SDR_fam"/>
</dbReference>
<dbReference type="InterPro" id="IPR020904">
    <property type="entry name" value="Sc_DH/Rdtase_CS"/>
</dbReference>
<accession>A0A560I1V7</accession>
<dbReference type="GO" id="GO:0016491">
    <property type="term" value="F:oxidoreductase activity"/>
    <property type="evidence" value="ECO:0007669"/>
    <property type="project" value="UniProtKB-KW"/>
</dbReference>
<evidence type="ECO:0000259" key="3">
    <source>
        <dbReference type="SMART" id="SM00822"/>
    </source>
</evidence>
<dbReference type="InterPro" id="IPR057326">
    <property type="entry name" value="KR_dom"/>
</dbReference>
<dbReference type="SMART" id="SM00822">
    <property type="entry name" value="PKS_KR"/>
    <property type="match status" value="1"/>
</dbReference>
<dbReference type="AlphaFoldDB" id="A0A560I1V7"/>
<dbReference type="FunFam" id="3.40.50.720:FF:000084">
    <property type="entry name" value="Short-chain dehydrogenase reductase"/>
    <property type="match status" value="1"/>
</dbReference>
<dbReference type="PANTHER" id="PTHR43639:SF1">
    <property type="entry name" value="SHORT-CHAIN DEHYDROGENASE_REDUCTASE FAMILY PROTEIN"/>
    <property type="match status" value="1"/>
</dbReference>
<dbReference type="SUPFAM" id="SSF51735">
    <property type="entry name" value="NAD(P)-binding Rossmann-fold domains"/>
    <property type="match status" value="1"/>
</dbReference>
<dbReference type="NCBIfam" id="NF005559">
    <property type="entry name" value="PRK07231.1"/>
    <property type="match status" value="1"/>
</dbReference>
<comment type="caution">
    <text evidence="4">The sequence shown here is derived from an EMBL/GenBank/DDBJ whole genome shotgun (WGS) entry which is preliminary data.</text>
</comment>
<feature type="domain" description="Ketoreductase" evidence="3">
    <location>
        <begin position="8"/>
        <end position="192"/>
    </location>
</feature>
<dbReference type="PRINTS" id="PR00081">
    <property type="entry name" value="GDHRDH"/>
</dbReference>
<organism evidence="4 5">
    <name type="scientific">Nitrospirillum amazonense</name>
    <dbReference type="NCBI Taxonomy" id="28077"/>
    <lineage>
        <taxon>Bacteria</taxon>
        <taxon>Pseudomonadati</taxon>
        <taxon>Pseudomonadota</taxon>
        <taxon>Alphaproteobacteria</taxon>
        <taxon>Rhodospirillales</taxon>
        <taxon>Azospirillaceae</taxon>
        <taxon>Nitrospirillum</taxon>
    </lineage>
</organism>
<comment type="similarity">
    <text evidence="1">Belongs to the short-chain dehydrogenases/reductases (SDR) family.</text>
</comment>
<dbReference type="PANTHER" id="PTHR43639">
    <property type="entry name" value="OXIDOREDUCTASE, SHORT-CHAIN DEHYDROGENASE/REDUCTASE FAMILY (AFU_ORTHOLOGUE AFUA_5G02870)"/>
    <property type="match status" value="1"/>
</dbReference>
<dbReference type="PRINTS" id="PR00080">
    <property type="entry name" value="SDRFAMILY"/>
</dbReference>
<sequence length="251" mass="25255">MTKALEGRTALVTGASGGIGAAIAKALAAGGATVIVHYRGNPQKADQVVAEIAATGGKAWPASADIADPEAIAGLFAAIGQRHDRLDIVVNGAGVFAAHPLSAVTAEHFNHLFGINVLGLLLVTQAALPLFGDDGGSIINIGSLSGSMASPGQSIYAGTKGAVDAITRSLSKELGPRRIRVNAVNPGAVETPGLDGSGFMSASMRERILASTPLGRIGQPDDVASIVTFLASDAARWVNGQIILAAGGLTY</sequence>
<dbReference type="InterPro" id="IPR036291">
    <property type="entry name" value="NAD(P)-bd_dom_sf"/>
</dbReference>
<gene>
    <name evidence="4" type="ORF">FBZ92_11644</name>
</gene>
<dbReference type="Pfam" id="PF13561">
    <property type="entry name" value="adh_short_C2"/>
    <property type="match status" value="1"/>
</dbReference>
<protein>
    <submittedName>
        <fullName evidence="4">3-oxoacyl-[acyl-carrier protein] reductase</fullName>
    </submittedName>
</protein>
<evidence type="ECO:0000313" key="4">
    <source>
        <dbReference type="EMBL" id="TWB52913.1"/>
    </source>
</evidence>
<proteinExistence type="inferred from homology"/>
<reference evidence="4 5" key="1">
    <citation type="submission" date="2019-06" db="EMBL/GenBank/DDBJ databases">
        <title>Genomic Encyclopedia of Type Strains, Phase IV (KMG-V): Genome sequencing to study the core and pangenomes of soil and plant-associated prokaryotes.</title>
        <authorList>
            <person name="Whitman W."/>
        </authorList>
    </citation>
    <scope>NUCLEOTIDE SEQUENCE [LARGE SCALE GENOMIC DNA]</scope>
    <source>
        <strain evidence="4 5">BR 11140</strain>
    </source>
</reference>
<evidence type="ECO:0000256" key="2">
    <source>
        <dbReference type="ARBA" id="ARBA00023002"/>
    </source>
</evidence>
<dbReference type="EMBL" id="VITT01000016">
    <property type="protein sequence ID" value="TWB52913.1"/>
    <property type="molecule type" value="Genomic_DNA"/>
</dbReference>
<dbReference type="Gene3D" id="3.40.50.720">
    <property type="entry name" value="NAD(P)-binding Rossmann-like Domain"/>
    <property type="match status" value="1"/>
</dbReference>